<organism evidence="5 6">
    <name type="scientific">Stieleria varia</name>
    <dbReference type="NCBI Taxonomy" id="2528005"/>
    <lineage>
        <taxon>Bacteria</taxon>
        <taxon>Pseudomonadati</taxon>
        <taxon>Planctomycetota</taxon>
        <taxon>Planctomycetia</taxon>
        <taxon>Pirellulales</taxon>
        <taxon>Pirellulaceae</taxon>
        <taxon>Stieleria</taxon>
    </lineage>
</organism>
<dbReference type="Proteomes" id="UP000320176">
    <property type="component" value="Unassembled WGS sequence"/>
</dbReference>
<accession>A0A5C6AS37</accession>
<evidence type="ECO:0000259" key="4">
    <source>
        <dbReference type="Pfam" id="PF03629"/>
    </source>
</evidence>
<dbReference type="SUPFAM" id="SSF52266">
    <property type="entry name" value="SGNH hydrolase"/>
    <property type="match status" value="1"/>
</dbReference>
<dbReference type="Gene3D" id="3.40.50.1110">
    <property type="entry name" value="SGNH hydrolase"/>
    <property type="match status" value="1"/>
</dbReference>
<evidence type="ECO:0000256" key="3">
    <source>
        <dbReference type="SAM" id="SignalP"/>
    </source>
</evidence>
<reference evidence="5 6" key="1">
    <citation type="submission" date="2019-02" db="EMBL/GenBank/DDBJ databases">
        <title>Deep-cultivation of Planctomycetes and their phenomic and genomic characterization uncovers novel biology.</title>
        <authorList>
            <person name="Wiegand S."/>
            <person name="Jogler M."/>
            <person name="Boedeker C."/>
            <person name="Pinto D."/>
            <person name="Vollmers J."/>
            <person name="Rivas-Marin E."/>
            <person name="Kohn T."/>
            <person name="Peeters S.H."/>
            <person name="Heuer A."/>
            <person name="Rast P."/>
            <person name="Oberbeckmann S."/>
            <person name="Bunk B."/>
            <person name="Jeske O."/>
            <person name="Meyerdierks A."/>
            <person name="Storesund J.E."/>
            <person name="Kallscheuer N."/>
            <person name="Luecker S."/>
            <person name="Lage O.M."/>
            <person name="Pohl T."/>
            <person name="Merkel B.J."/>
            <person name="Hornburger P."/>
            <person name="Mueller R.-W."/>
            <person name="Bruemmer F."/>
            <person name="Labrenz M."/>
            <person name="Spormann A.M."/>
            <person name="Op Den Camp H."/>
            <person name="Overmann J."/>
            <person name="Amann R."/>
            <person name="Jetten M.S.M."/>
            <person name="Mascher T."/>
            <person name="Medema M.H."/>
            <person name="Devos D.P."/>
            <person name="Kaster A.-K."/>
            <person name="Ovreas L."/>
            <person name="Rohde M."/>
            <person name="Galperin M.Y."/>
            <person name="Jogler C."/>
        </authorList>
    </citation>
    <scope>NUCLEOTIDE SEQUENCE [LARGE SCALE GENOMIC DNA]</scope>
    <source>
        <strain evidence="5 6">Pla52n</strain>
    </source>
</reference>
<dbReference type="Pfam" id="PF03629">
    <property type="entry name" value="SASA"/>
    <property type="match status" value="2"/>
</dbReference>
<proteinExistence type="predicted"/>
<keyword evidence="3" id="KW-0732">Signal</keyword>
<dbReference type="InterPro" id="IPR005181">
    <property type="entry name" value="SASA"/>
</dbReference>
<evidence type="ECO:0000313" key="6">
    <source>
        <dbReference type="Proteomes" id="UP000320176"/>
    </source>
</evidence>
<name>A0A5C6AS37_9BACT</name>
<dbReference type="EMBL" id="SJPN01000005">
    <property type="protein sequence ID" value="TWU00984.1"/>
    <property type="molecule type" value="Genomic_DNA"/>
</dbReference>
<dbReference type="PANTHER" id="PTHR22901">
    <property type="entry name" value="SIALATE O-ACETYLESTERASE"/>
    <property type="match status" value="1"/>
</dbReference>
<dbReference type="InterPro" id="IPR013783">
    <property type="entry name" value="Ig-like_fold"/>
</dbReference>
<keyword evidence="1" id="KW-0378">Hydrolase</keyword>
<dbReference type="GO" id="GO:0005975">
    <property type="term" value="P:carbohydrate metabolic process"/>
    <property type="evidence" value="ECO:0007669"/>
    <property type="project" value="TreeGrafter"/>
</dbReference>
<evidence type="ECO:0000313" key="5">
    <source>
        <dbReference type="EMBL" id="TWU00984.1"/>
    </source>
</evidence>
<dbReference type="PROSITE" id="PS51257">
    <property type="entry name" value="PROKAR_LIPOPROTEIN"/>
    <property type="match status" value="1"/>
</dbReference>
<dbReference type="PANTHER" id="PTHR22901:SF0">
    <property type="entry name" value="SIALATE O-ACETYLESTERASE"/>
    <property type="match status" value="1"/>
</dbReference>
<dbReference type="GO" id="GO:0001681">
    <property type="term" value="F:sialate O-acetylesterase activity"/>
    <property type="evidence" value="ECO:0007669"/>
    <property type="project" value="InterPro"/>
</dbReference>
<feature type="signal peptide" evidence="3">
    <location>
        <begin position="1"/>
        <end position="21"/>
    </location>
</feature>
<dbReference type="InterPro" id="IPR036514">
    <property type="entry name" value="SGNH_hydro_sf"/>
</dbReference>
<dbReference type="OrthoDB" id="9795554at2"/>
<comment type="caution">
    <text evidence="5">The sequence shown here is derived from an EMBL/GenBank/DDBJ whole genome shotgun (WGS) entry which is preliminary data.</text>
</comment>
<sequence precursor="true">MIHRFCLAAALVLGCATFSQAELKLAAPINDSMVLQRDEDATVWGWATAGSEITVQISDHKATATADDQGRWKVQIDPPPVGGPYQMTIAGDGSQQTIQDILVGEVWLCSGQSNMAMTVSRARDFEKEAAAADLPQIRMFKVDSGHATQPQETCQGNWTICSPQTVGGFSATAYFFGKRLHHELGVPIGLINSSVGGTSVESWTSMPAQSAVEAIKPRLDAWNADDAKYDAETAKANYERAMKAYERKVQQAKQDGAKPPRKPSLASRPRNDRNYPSNLFNGKINPIVGYTIKGAIWYQGENSSGRGFSHLYGVQLQTLINDWRARWGQGNFPFAWVQLPNFRAPQKEPSETNGWTLVQEGMMKTLSLPHTGMAITIDVGEEKDIHPKDKQTVGYRLAQWALADVYGRDLIPMGPVYKSSSIDGNKVVIEFENADGLKSSTDQVTGFAICGEDKKFVWADANIAGDKVIVSSSKIDQPVAVRYAWAANPVISLYNAADLPASPFRTDDWPEEGK</sequence>
<dbReference type="Gene3D" id="2.60.40.10">
    <property type="entry name" value="Immunoglobulins"/>
    <property type="match status" value="1"/>
</dbReference>
<evidence type="ECO:0000256" key="2">
    <source>
        <dbReference type="SAM" id="MobiDB-lite"/>
    </source>
</evidence>
<feature type="domain" description="Sialate O-acetylesterase" evidence="4">
    <location>
        <begin position="289"/>
        <end position="399"/>
    </location>
</feature>
<feature type="chain" id="PRO_5022941470" description="Sialate O-acetylesterase domain-containing protein" evidence="3">
    <location>
        <begin position="22"/>
        <end position="514"/>
    </location>
</feature>
<dbReference type="AlphaFoldDB" id="A0A5C6AS37"/>
<dbReference type="InterPro" id="IPR039329">
    <property type="entry name" value="SIAE"/>
</dbReference>
<gene>
    <name evidence="5" type="ORF">Pla52n_43550</name>
</gene>
<feature type="domain" description="Sialate O-acetylesterase" evidence="4">
    <location>
        <begin position="105"/>
        <end position="205"/>
    </location>
</feature>
<feature type="region of interest" description="Disordered" evidence="2">
    <location>
        <begin position="247"/>
        <end position="278"/>
    </location>
</feature>
<protein>
    <recommendedName>
        <fullName evidence="4">Sialate O-acetylesterase domain-containing protein</fullName>
    </recommendedName>
</protein>
<dbReference type="RefSeq" id="WP_146521508.1">
    <property type="nucleotide sequence ID" value="NZ_CP151726.1"/>
</dbReference>
<evidence type="ECO:0000256" key="1">
    <source>
        <dbReference type="ARBA" id="ARBA00022801"/>
    </source>
</evidence>
<keyword evidence="6" id="KW-1185">Reference proteome</keyword>